<dbReference type="Proteomes" id="UP000199013">
    <property type="component" value="Unassembled WGS sequence"/>
</dbReference>
<accession>A0A1C3NZW7</accession>
<dbReference type="AlphaFoldDB" id="A0A1C3NZW7"/>
<evidence type="ECO:0000313" key="2">
    <source>
        <dbReference type="EMBL" id="SBW23109.1"/>
    </source>
</evidence>
<feature type="region of interest" description="Disordered" evidence="1">
    <location>
        <begin position="116"/>
        <end position="141"/>
    </location>
</feature>
<feature type="compositionally biased region" description="Basic and acidic residues" evidence="1">
    <location>
        <begin position="131"/>
        <end position="141"/>
    </location>
</feature>
<sequence length="141" mass="15320">MAVSDHEMVLELGMSKQELIRTVEAGVPPRARLASVDGDVDLTLIWRVRDGAAWPDADAAAAAEERAWRVWIEADARAQELARAERAAFEQVAAARDAWREAVRVLAQVAPAQAVDPYGLPVAPDDGDTPPDGKREEGQRV</sequence>
<name>A0A1C3NZW7_9ACTN</name>
<gene>
    <name evidence="2" type="ORF">FDG2_3582</name>
</gene>
<dbReference type="EMBL" id="FLUV01001504">
    <property type="protein sequence ID" value="SBW23109.1"/>
    <property type="molecule type" value="Genomic_DNA"/>
</dbReference>
<evidence type="ECO:0000256" key="1">
    <source>
        <dbReference type="SAM" id="MobiDB-lite"/>
    </source>
</evidence>
<organism evidence="2 3">
    <name type="scientific">Candidatus Protofrankia californiensis</name>
    <dbReference type="NCBI Taxonomy" id="1839754"/>
    <lineage>
        <taxon>Bacteria</taxon>
        <taxon>Bacillati</taxon>
        <taxon>Actinomycetota</taxon>
        <taxon>Actinomycetes</taxon>
        <taxon>Frankiales</taxon>
        <taxon>Frankiaceae</taxon>
        <taxon>Protofrankia</taxon>
    </lineage>
</organism>
<protein>
    <submittedName>
        <fullName evidence="2">Uncharacterized protein</fullName>
    </submittedName>
</protein>
<keyword evidence="3" id="KW-1185">Reference proteome</keyword>
<dbReference type="RefSeq" id="WP_131766861.1">
    <property type="nucleotide sequence ID" value="NZ_CAAAFT010000261.1"/>
</dbReference>
<evidence type="ECO:0000313" key="3">
    <source>
        <dbReference type="Proteomes" id="UP000199013"/>
    </source>
</evidence>
<proteinExistence type="predicted"/>
<reference evidence="3" key="1">
    <citation type="submission" date="2016-02" db="EMBL/GenBank/DDBJ databases">
        <authorList>
            <person name="Wibberg D."/>
        </authorList>
    </citation>
    <scope>NUCLEOTIDE SEQUENCE [LARGE SCALE GENOMIC DNA]</scope>
</reference>